<keyword evidence="13" id="KW-1185">Reference proteome</keyword>
<dbReference type="SUPFAM" id="SSF51366">
    <property type="entry name" value="Ribulose-phoshate binding barrel"/>
    <property type="match status" value="1"/>
</dbReference>
<gene>
    <name evidence="10" type="primary">trpF</name>
    <name evidence="12" type="ORF">C7456_10931</name>
</gene>
<keyword evidence="6 10" id="KW-0028">Amino-acid biosynthesis</keyword>
<dbReference type="HAMAP" id="MF_00135">
    <property type="entry name" value="PRAI"/>
    <property type="match status" value="1"/>
</dbReference>
<comment type="pathway">
    <text evidence="2 10">Amino-acid biosynthesis; L-tryptophan biosynthesis; L-tryptophan from chorismate: step 3/5.</text>
</comment>
<dbReference type="Gene3D" id="3.20.20.70">
    <property type="entry name" value="Aldolase class I"/>
    <property type="match status" value="1"/>
</dbReference>
<evidence type="ECO:0000256" key="10">
    <source>
        <dbReference type="HAMAP-Rule" id="MF_00135"/>
    </source>
</evidence>
<dbReference type="InterPro" id="IPR011060">
    <property type="entry name" value="RibuloseP-bd_barrel"/>
</dbReference>
<dbReference type="InterPro" id="IPR044643">
    <property type="entry name" value="TrpF_fam"/>
</dbReference>
<dbReference type="AlphaFoldDB" id="A0A316HX15"/>
<comment type="catalytic activity">
    <reaction evidence="1 10">
        <text>N-(5-phospho-beta-D-ribosyl)anthranilate = 1-(2-carboxyphenylamino)-1-deoxy-D-ribulose 5-phosphate</text>
        <dbReference type="Rhea" id="RHEA:21540"/>
        <dbReference type="ChEBI" id="CHEBI:18277"/>
        <dbReference type="ChEBI" id="CHEBI:58613"/>
        <dbReference type="EC" id="5.3.1.24"/>
    </reaction>
</comment>
<evidence type="ECO:0000256" key="3">
    <source>
        <dbReference type="ARBA" id="ARBA00007571"/>
    </source>
</evidence>
<evidence type="ECO:0000256" key="4">
    <source>
        <dbReference type="ARBA" id="ARBA00012572"/>
    </source>
</evidence>
<evidence type="ECO:0000256" key="9">
    <source>
        <dbReference type="ARBA" id="ARBA00023235"/>
    </source>
</evidence>
<dbReference type="InterPro" id="IPR001240">
    <property type="entry name" value="PRAI_dom"/>
</dbReference>
<dbReference type="GO" id="GO:0004640">
    <property type="term" value="F:phosphoribosylanthranilate isomerase activity"/>
    <property type="evidence" value="ECO:0007669"/>
    <property type="project" value="UniProtKB-UniRule"/>
</dbReference>
<accession>A0A316HX15</accession>
<dbReference type="InterPro" id="IPR013785">
    <property type="entry name" value="Aldolase_TIM"/>
</dbReference>
<protein>
    <recommendedName>
        <fullName evidence="5 10">N-(5'-phosphoribosyl)anthranilate isomerase</fullName>
        <shortName evidence="10">PRAI</shortName>
        <ecNumber evidence="4 10">5.3.1.24</ecNumber>
    </recommendedName>
</protein>
<dbReference type="NCBIfam" id="NF002298">
    <property type="entry name" value="PRK01222.1-4"/>
    <property type="match status" value="1"/>
</dbReference>
<dbReference type="OrthoDB" id="9796196at2"/>
<keyword evidence="7 10" id="KW-0822">Tryptophan biosynthesis</keyword>
<evidence type="ECO:0000256" key="6">
    <source>
        <dbReference type="ARBA" id="ARBA00022605"/>
    </source>
</evidence>
<dbReference type="PANTHER" id="PTHR42894:SF1">
    <property type="entry name" value="N-(5'-PHOSPHORIBOSYL)ANTHRANILATE ISOMERASE"/>
    <property type="match status" value="1"/>
</dbReference>
<dbReference type="RefSeq" id="WP_109724114.1">
    <property type="nucleotide sequence ID" value="NZ_MSZV01000181.1"/>
</dbReference>
<evidence type="ECO:0000256" key="1">
    <source>
        <dbReference type="ARBA" id="ARBA00001164"/>
    </source>
</evidence>
<evidence type="ECO:0000313" key="12">
    <source>
        <dbReference type="EMBL" id="PWK85257.1"/>
    </source>
</evidence>
<dbReference type="GO" id="GO:0000162">
    <property type="term" value="P:L-tryptophan biosynthetic process"/>
    <property type="evidence" value="ECO:0007669"/>
    <property type="project" value="UniProtKB-UniRule"/>
</dbReference>
<evidence type="ECO:0000313" key="13">
    <source>
        <dbReference type="Proteomes" id="UP000245812"/>
    </source>
</evidence>
<organism evidence="12 13">
    <name type="scientific">Fulvimonas soli</name>
    <dbReference type="NCBI Taxonomy" id="155197"/>
    <lineage>
        <taxon>Bacteria</taxon>
        <taxon>Pseudomonadati</taxon>
        <taxon>Pseudomonadota</taxon>
        <taxon>Gammaproteobacteria</taxon>
        <taxon>Lysobacterales</taxon>
        <taxon>Rhodanobacteraceae</taxon>
        <taxon>Fulvimonas</taxon>
    </lineage>
</organism>
<sequence length="218" mass="22742">MTRIKCCGMTRVEDALLAARLGADAIGLVFTARSRRRVSVAQAQAIARALPPFVATVALFMDDAPALVEEVVAAVSPDLLQFHGGEPDEWCAQFGRRYLKAIAMGEGAAALARLRDYPRAAALLLDGHGLGEAGGSGRAFDWSLMPGDLAQPLVLAGGLHAGNVAGAIRVARPWAVDVASGIESAPGVKDPARMAAFIHAVRAADRQRERTSADAPGP</sequence>
<dbReference type="EMBL" id="QGHC01000009">
    <property type="protein sequence ID" value="PWK85257.1"/>
    <property type="molecule type" value="Genomic_DNA"/>
</dbReference>
<keyword evidence="8 10" id="KW-0057">Aromatic amino acid biosynthesis</keyword>
<dbReference type="UniPathway" id="UPA00035">
    <property type="reaction ID" value="UER00042"/>
</dbReference>
<evidence type="ECO:0000256" key="8">
    <source>
        <dbReference type="ARBA" id="ARBA00023141"/>
    </source>
</evidence>
<dbReference type="EC" id="5.3.1.24" evidence="4 10"/>
<evidence type="ECO:0000259" key="11">
    <source>
        <dbReference type="Pfam" id="PF00697"/>
    </source>
</evidence>
<dbReference type="Proteomes" id="UP000245812">
    <property type="component" value="Unassembled WGS sequence"/>
</dbReference>
<keyword evidence="9 10" id="KW-0413">Isomerase</keyword>
<dbReference type="CDD" id="cd00405">
    <property type="entry name" value="PRAI"/>
    <property type="match status" value="1"/>
</dbReference>
<reference evidence="12 13" key="1">
    <citation type="submission" date="2018-05" db="EMBL/GenBank/DDBJ databases">
        <title>Genomic Encyclopedia of Type Strains, Phase IV (KMG-IV): sequencing the most valuable type-strain genomes for metagenomic binning, comparative biology and taxonomic classification.</title>
        <authorList>
            <person name="Goeker M."/>
        </authorList>
    </citation>
    <scope>NUCLEOTIDE SEQUENCE [LARGE SCALE GENOMIC DNA]</scope>
    <source>
        <strain evidence="12 13">DSM 14263</strain>
    </source>
</reference>
<comment type="caution">
    <text evidence="12">The sequence shown here is derived from an EMBL/GenBank/DDBJ whole genome shotgun (WGS) entry which is preliminary data.</text>
</comment>
<name>A0A316HX15_9GAMM</name>
<evidence type="ECO:0000256" key="5">
    <source>
        <dbReference type="ARBA" id="ARBA00022272"/>
    </source>
</evidence>
<dbReference type="Pfam" id="PF00697">
    <property type="entry name" value="PRAI"/>
    <property type="match status" value="1"/>
</dbReference>
<dbReference type="FunFam" id="3.20.20.70:FF:000075">
    <property type="entry name" value="Tryptophan biosynthesis protein TRP1"/>
    <property type="match status" value="1"/>
</dbReference>
<dbReference type="PANTHER" id="PTHR42894">
    <property type="entry name" value="N-(5'-PHOSPHORIBOSYL)ANTHRANILATE ISOMERASE"/>
    <property type="match status" value="1"/>
</dbReference>
<evidence type="ECO:0000256" key="7">
    <source>
        <dbReference type="ARBA" id="ARBA00022822"/>
    </source>
</evidence>
<evidence type="ECO:0000256" key="2">
    <source>
        <dbReference type="ARBA" id="ARBA00004664"/>
    </source>
</evidence>
<proteinExistence type="inferred from homology"/>
<comment type="similarity">
    <text evidence="3 10">Belongs to the TrpF family.</text>
</comment>
<feature type="domain" description="N-(5'phosphoribosyl) anthranilate isomerase (PRAI)" evidence="11">
    <location>
        <begin position="5"/>
        <end position="199"/>
    </location>
</feature>